<evidence type="ECO:0000256" key="1">
    <source>
        <dbReference type="ARBA" id="ARBA00022737"/>
    </source>
</evidence>
<dbReference type="VEuPathDB" id="TriTrypDB:Tbg972.9.8100"/>
<dbReference type="Proteomes" id="UP000002316">
    <property type="component" value="Chromosome 9"/>
</dbReference>
<evidence type="ECO:0000256" key="3">
    <source>
        <dbReference type="PROSITE-ProRule" id="PRU00023"/>
    </source>
</evidence>
<dbReference type="KEGG" id="tbg:TbgDal_IX8100"/>
<evidence type="ECO:0000313" key="4">
    <source>
        <dbReference type="EMBL" id="CBH14734.1"/>
    </source>
</evidence>
<dbReference type="OrthoDB" id="539213at2759"/>
<feature type="repeat" description="ANK" evidence="3">
    <location>
        <begin position="113"/>
        <end position="145"/>
    </location>
</feature>
<sequence length="179" mass="19456">MTTGGKQETIYDACRNGNEARVEEYVRHGGSVVEYDKFRMTLLHHAAYSGNIRVVDFILSAQCSGQQQQQRIDLDAADADGWTPLHYAADRGFVSITARLLEEGANVNAKDGMKRTPLHLAATSGRVDVVKLLLSSGAVRGVKNVVGLTALECAKANDQVDTVSVLEHCSTKRQHAEVC</sequence>
<organism evidence="4 5">
    <name type="scientific">Trypanosoma brucei gambiense (strain MHOM/CI/86/DAL972)</name>
    <dbReference type="NCBI Taxonomy" id="679716"/>
    <lineage>
        <taxon>Eukaryota</taxon>
        <taxon>Discoba</taxon>
        <taxon>Euglenozoa</taxon>
        <taxon>Kinetoplastea</taxon>
        <taxon>Metakinetoplastina</taxon>
        <taxon>Trypanosomatida</taxon>
        <taxon>Trypanosomatidae</taxon>
        <taxon>Trypanosoma</taxon>
    </lineage>
</organism>
<dbReference type="EMBL" id="FN554972">
    <property type="protein sequence ID" value="CBH14734.1"/>
    <property type="molecule type" value="Genomic_DNA"/>
</dbReference>
<dbReference type="PRINTS" id="PR01415">
    <property type="entry name" value="ANKYRIN"/>
</dbReference>
<proteinExistence type="predicted"/>
<dbReference type="PANTHER" id="PTHR24171:SF9">
    <property type="entry name" value="ANKYRIN REPEAT DOMAIN-CONTAINING PROTEIN 39"/>
    <property type="match status" value="1"/>
</dbReference>
<dbReference type="SUPFAM" id="SSF48403">
    <property type="entry name" value="Ankyrin repeat"/>
    <property type="match status" value="1"/>
</dbReference>
<dbReference type="RefSeq" id="XP_011777000.1">
    <property type="nucleotide sequence ID" value="XM_011778698.1"/>
</dbReference>
<evidence type="ECO:0000313" key="5">
    <source>
        <dbReference type="Proteomes" id="UP000002316"/>
    </source>
</evidence>
<keyword evidence="1" id="KW-0677">Repeat</keyword>
<name>C9ZZ85_TRYB9</name>
<dbReference type="Pfam" id="PF13606">
    <property type="entry name" value="Ank_3"/>
    <property type="match status" value="1"/>
</dbReference>
<dbReference type="Gene3D" id="1.25.40.20">
    <property type="entry name" value="Ankyrin repeat-containing domain"/>
    <property type="match status" value="1"/>
</dbReference>
<accession>C9ZZ85</accession>
<dbReference type="Pfam" id="PF12796">
    <property type="entry name" value="Ank_2"/>
    <property type="match status" value="1"/>
</dbReference>
<evidence type="ECO:0000256" key="2">
    <source>
        <dbReference type="ARBA" id="ARBA00023043"/>
    </source>
</evidence>
<reference evidence="5" key="1">
    <citation type="journal article" date="2010" name="PLoS Negl. Trop. Dis.">
        <title>The genome sequence of Trypanosoma brucei gambiense, causative agent of chronic human african trypanosomiasis.</title>
        <authorList>
            <person name="Jackson A.P."/>
            <person name="Sanders M."/>
            <person name="Berry A."/>
            <person name="McQuillan J."/>
            <person name="Aslett M.A."/>
            <person name="Quail M.A."/>
            <person name="Chukualim B."/>
            <person name="Capewell P."/>
            <person name="MacLeod A."/>
            <person name="Melville S.E."/>
            <person name="Gibson W."/>
            <person name="Barry J.D."/>
            <person name="Berriman M."/>
            <person name="Hertz-Fowler C."/>
        </authorList>
    </citation>
    <scope>NUCLEOTIDE SEQUENCE [LARGE SCALE GENOMIC DNA]</scope>
    <source>
        <strain evidence="5">MHOM/CI/86/DAL972</strain>
    </source>
</reference>
<dbReference type="InterPro" id="IPR036770">
    <property type="entry name" value="Ankyrin_rpt-contain_sf"/>
</dbReference>
<keyword evidence="2 3" id="KW-0040">ANK repeat</keyword>
<protein>
    <submittedName>
        <fullName evidence="4">Ankyrin repeat protein, putative</fullName>
    </submittedName>
</protein>
<dbReference type="AlphaFoldDB" id="C9ZZ85"/>
<dbReference type="InterPro" id="IPR002110">
    <property type="entry name" value="Ankyrin_rpt"/>
</dbReference>
<dbReference type="SMART" id="SM00248">
    <property type="entry name" value="ANK"/>
    <property type="match status" value="3"/>
</dbReference>
<dbReference type="PROSITE" id="PS50088">
    <property type="entry name" value="ANK_REPEAT"/>
    <property type="match status" value="2"/>
</dbReference>
<feature type="repeat" description="ANK" evidence="3">
    <location>
        <begin position="80"/>
        <end position="112"/>
    </location>
</feature>
<dbReference type="GeneID" id="23860865"/>
<dbReference type="PANTHER" id="PTHR24171">
    <property type="entry name" value="ANKYRIN REPEAT DOMAIN-CONTAINING PROTEIN 39-RELATED"/>
    <property type="match status" value="1"/>
</dbReference>
<dbReference type="PROSITE" id="PS50297">
    <property type="entry name" value="ANK_REP_REGION"/>
    <property type="match status" value="2"/>
</dbReference>
<gene>
    <name evidence="4" type="ORF">TbgDal_IX8100</name>
</gene>